<dbReference type="Proteomes" id="UP000239446">
    <property type="component" value="Unassembled WGS sequence"/>
</dbReference>
<gene>
    <name evidence="3" type="ORF">B0H24_10468</name>
    <name evidence="2" type="ORF">BY455_1458</name>
</gene>
<dbReference type="Pfam" id="PF13503">
    <property type="entry name" value="DUF4123"/>
    <property type="match status" value="1"/>
</dbReference>
<dbReference type="EMBL" id="PTIU01000046">
    <property type="protein sequence ID" value="PPK51400.1"/>
    <property type="molecule type" value="Genomic_DNA"/>
</dbReference>
<reference evidence="3 4" key="2">
    <citation type="submission" date="2018-02" db="EMBL/GenBank/DDBJ databases">
        <title>Subsurface microbial communities from deep shales in Ohio and West Virginia, USA.</title>
        <authorList>
            <person name="Wrighton K."/>
        </authorList>
    </citation>
    <scope>NUCLEOTIDE SEQUENCE [LARGE SCALE GENOMIC DNA]</scope>
    <source>
        <strain evidence="3 4">UTICA-S1B9</strain>
    </source>
</reference>
<evidence type="ECO:0000313" key="5">
    <source>
        <dbReference type="Proteomes" id="UP000239648"/>
    </source>
</evidence>
<evidence type="ECO:0000313" key="2">
    <source>
        <dbReference type="EMBL" id="PPK49879.1"/>
    </source>
</evidence>
<protein>
    <submittedName>
        <fullName evidence="3">Uncharacterized protein DUF4123</fullName>
    </submittedName>
</protein>
<dbReference type="OrthoDB" id="8593711at2"/>
<sequence>MQLIDHYPIDWEQQTISSVRAWFRHERSPHVYLLLDAAFRHETVLPIIRGLFKETHWRSLYQDSPNTSERVLAISPLLLHITEGNLQTLQCLQEATEGNPMLSMIVSCESMEQLWQRLSAFRLVTIHDERYVLRLSDTRRLPQIVSMLTPAQKSHLTGGMLSWSYIGRDGLWKTLELDVQPMTLSPRLSEPLKLNDQQITTLLDMNRIDTLIDALRLNEPALFKAFEKPSARYDWIEKTLNSTALPVETYAEQLECCRQSAPHAGMNDGA</sequence>
<dbReference type="AlphaFoldDB" id="A0A2S6G231"/>
<organism evidence="3 4">
    <name type="scientific">Marinobacter persicus</name>
    <dbReference type="NCBI Taxonomy" id="930118"/>
    <lineage>
        <taxon>Bacteria</taxon>
        <taxon>Pseudomonadati</taxon>
        <taxon>Pseudomonadota</taxon>
        <taxon>Gammaproteobacteria</taxon>
        <taxon>Pseudomonadales</taxon>
        <taxon>Marinobacteraceae</taxon>
        <taxon>Marinobacter</taxon>
    </lineage>
</organism>
<evidence type="ECO:0000259" key="1">
    <source>
        <dbReference type="Pfam" id="PF13503"/>
    </source>
</evidence>
<name>A0A2S6G231_9GAMM</name>
<keyword evidence="5" id="KW-1185">Reference proteome</keyword>
<proteinExistence type="predicted"/>
<evidence type="ECO:0000313" key="4">
    <source>
        <dbReference type="Proteomes" id="UP000239446"/>
    </source>
</evidence>
<comment type="caution">
    <text evidence="3">The sequence shown here is derived from an EMBL/GenBank/DDBJ whole genome shotgun (WGS) entry which is preliminary data.</text>
</comment>
<dbReference type="Proteomes" id="UP000239648">
    <property type="component" value="Unassembled WGS sequence"/>
</dbReference>
<dbReference type="InterPro" id="IPR025391">
    <property type="entry name" value="DUF4123"/>
</dbReference>
<dbReference type="EMBL" id="PTIT01000045">
    <property type="protein sequence ID" value="PPK49879.1"/>
    <property type="molecule type" value="Genomic_DNA"/>
</dbReference>
<feature type="domain" description="DUF4123" evidence="1">
    <location>
        <begin position="31"/>
        <end position="154"/>
    </location>
</feature>
<accession>A0A2S6G231</accession>
<reference evidence="2 5" key="1">
    <citation type="submission" date="2018-02" db="EMBL/GenBank/DDBJ databases">
        <title>Deep subsurface shale carbon reservoir microbial communities from Ohio and West Virginia, USA.</title>
        <authorList>
            <person name="Wrighton K."/>
        </authorList>
    </citation>
    <scope>NUCLEOTIDE SEQUENCE [LARGE SCALE GENOMIC DNA]</scope>
    <source>
        <strain evidence="2 5">UTICA-S1B6</strain>
    </source>
</reference>
<dbReference type="RefSeq" id="WP_104417534.1">
    <property type="nucleotide sequence ID" value="NZ_PTIT01000045.1"/>
</dbReference>
<evidence type="ECO:0000313" key="3">
    <source>
        <dbReference type="EMBL" id="PPK51400.1"/>
    </source>
</evidence>